<evidence type="ECO:0000313" key="2">
    <source>
        <dbReference type="EMBL" id="GFH26125.1"/>
    </source>
</evidence>
<comment type="caution">
    <text evidence="2">The sequence shown here is derived from an EMBL/GenBank/DDBJ whole genome shotgun (WGS) entry which is preliminary data.</text>
</comment>
<accession>A0A699ZVZ7</accession>
<name>A0A699ZVZ7_HAELA</name>
<keyword evidence="3" id="KW-1185">Reference proteome</keyword>
<reference evidence="2 3" key="1">
    <citation type="submission" date="2020-02" db="EMBL/GenBank/DDBJ databases">
        <title>Draft genome sequence of Haematococcus lacustris strain NIES-144.</title>
        <authorList>
            <person name="Morimoto D."/>
            <person name="Nakagawa S."/>
            <person name="Yoshida T."/>
            <person name="Sawayama S."/>
        </authorList>
    </citation>
    <scope>NUCLEOTIDE SEQUENCE [LARGE SCALE GENOMIC DNA]</scope>
    <source>
        <strain evidence="2 3">NIES-144</strain>
    </source>
</reference>
<feature type="compositionally biased region" description="Basic residues" evidence="1">
    <location>
        <begin position="131"/>
        <end position="141"/>
    </location>
</feature>
<organism evidence="2 3">
    <name type="scientific">Haematococcus lacustris</name>
    <name type="common">Green alga</name>
    <name type="synonym">Haematococcus pluvialis</name>
    <dbReference type="NCBI Taxonomy" id="44745"/>
    <lineage>
        <taxon>Eukaryota</taxon>
        <taxon>Viridiplantae</taxon>
        <taxon>Chlorophyta</taxon>
        <taxon>core chlorophytes</taxon>
        <taxon>Chlorophyceae</taxon>
        <taxon>CS clade</taxon>
        <taxon>Chlamydomonadales</taxon>
        <taxon>Haematococcaceae</taxon>
        <taxon>Haematococcus</taxon>
    </lineage>
</organism>
<dbReference type="EMBL" id="BLLF01003031">
    <property type="protein sequence ID" value="GFH26125.1"/>
    <property type="molecule type" value="Genomic_DNA"/>
</dbReference>
<sequence>MSVAGWGPATRQTAGAGCTLFGPSAAHRTNRRPHPCRDEKPMAGVTTWQSRSLQDKGAGLWQYGHPVTLKPRSRISASRPAHIDCHGAGVTTRTGVTSAQMHVIRCYSLRSASRRPCRMQTGRSTRGGCARPRRTRARTKSAGRHVVQVLEGIWRNAHVSGARYKGASSLHT</sequence>
<feature type="region of interest" description="Disordered" evidence="1">
    <location>
        <begin position="117"/>
        <end position="141"/>
    </location>
</feature>
<evidence type="ECO:0000313" key="3">
    <source>
        <dbReference type="Proteomes" id="UP000485058"/>
    </source>
</evidence>
<evidence type="ECO:0000256" key="1">
    <source>
        <dbReference type="SAM" id="MobiDB-lite"/>
    </source>
</evidence>
<gene>
    <name evidence="2" type="ORF">HaLaN_24223</name>
</gene>
<dbReference type="Proteomes" id="UP000485058">
    <property type="component" value="Unassembled WGS sequence"/>
</dbReference>
<proteinExistence type="predicted"/>
<feature type="region of interest" description="Disordered" evidence="1">
    <location>
        <begin position="22"/>
        <end position="43"/>
    </location>
</feature>
<protein>
    <submittedName>
        <fullName evidence="2">Uncharacterized protein</fullName>
    </submittedName>
</protein>
<dbReference type="AlphaFoldDB" id="A0A699ZVZ7"/>